<protein>
    <submittedName>
        <fullName evidence="1">Uncharacterized protein</fullName>
    </submittedName>
</protein>
<reference evidence="2" key="1">
    <citation type="journal article" date="2014" name="Proc. Natl. Acad. Sci. U.S.A.">
        <title>Extensive sampling of basidiomycete genomes demonstrates inadequacy of the white-rot/brown-rot paradigm for wood decay fungi.</title>
        <authorList>
            <person name="Riley R."/>
            <person name="Salamov A.A."/>
            <person name="Brown D.W."/>
            <person name="Nagy L.G."/>
            <person name="Floudas D."/>
            <person name="Held B.W."/>
            <person name="Levasseur A."/>
            <person name="Lombard V."/>
            <person name="Morin E."/>
            <person name="Otillar R."/>
            <person name="Lindquist E.A."/>
            <person name="Sun H."/>
            <person name="LaButti K.M."/>
            <person name="Schmutz J."/>
            <person name="Jabbour D."/>
            <person name="Luo H."/>
            <person name="Baker S.E."/>
            <person name="Pisabarro A.G."/>
            <person name="Walton J.D."/>
            <person name="Blanchette R.A."/>
            <person name="Henrissat B."/>
            <person name="Martin F."/>
            <person name="Cullen D."/>
            <person name="Hibbett D.S."/>
            <person name="Grigoriev I.V."/>
        </authorList>
    </citation>
    <scope>NUCLEOTIDE SEQUENCE [LARGE SCALE GENOMIC DNA]</scope>
    <source>
        <strain evidence="2">CBS 339.88</strain>
    </source>
</reference>
<proteinExistence type="predicted"/>
<gene>
    <name evidence="1" type="ORF">GALMADRAFT_596388</name>
</gene>
<evidence type="ECO:0000313" key="2">
    <source>
        <dbReference type="Proteomes" id="UP000027222"/>
    </source>
</evidence>
<organism evidence="1 2">
    <name type="scientific">Galerina marginata (strain CBS 339.88)</name>
    <dbReference type="NCBI Taxonomy" id="685588"/>
    <lineage>
        <taxon>Eukaryota</taxon>
        <taxon>Fungi</taxon>
        <taxon>Dikarya</taxon>
        <taxon>Basidiomycota</taxon>
        <taxon>Agaricomycotina</taxon>
        <taxon>Agaricomycetes</taxon>
        <taxon>Agaricomycetidae</taxon>
        <taxon>Agaricales</taxon>
        <taxon>Agaricineae</taxon>
        <taxon>Strophariaceae</taxon>
        <taxon>Galerina</taxon>
    </lineage>
</organism>
<keyword evidence="2" id="KW-1185">Reference proteome</keyword>
<sequence length="144" mass="16341">MSPRTKQKVAQRYGNLGCKIRLHVNSLLNFRIPQAIRTRFRVMNKGHGIFGPSDRRRTCRERYLGATINILCPIGDGMVHDRPETGNISDYCREHSPMGISCCRGSMGYCRATVNHVQYLMPGHARIAVAGCYGILWQVHILNR</sequence>
<dbReference type="Proteomes" id="UP000027222">
    <property type="component" value="Unassembled WGS sequence"/>
</dbReference>
<dbReference type="EMBL" id="KL142384">
    <property type="protein sequence ID" value="KDR73979.1"/>
    <property type="molecule type" value="Genomic_DNA"/>
</dbReference>
<accession>A0A067T249</accession>
<dbReference type="AlphaFoldDB" id="A0A067T249"/>
<dbReference type="HOGENOM" id="CLU_1796607_0_0_1"/>
<evidence type="ECO:0000313" key="1">
    <source>
        <dbReference type="EMBL" id="KDR73979.1"/>
    </source>
</evidence>
<name>A0A067T249_GALM3</name>